<name>A0A481YND2_9VIRU</name>
<accession>A0A481YND2</accession>
<proteinExistence type="predicted"/>
<keyword evidence="2 3" id="KW-0694">RNA-binding</keyword>
<protein>
    <submittedName>
        <fullName evidence="5">Double-stranded RNA binding motif-containing protein</fullName>
    </submittedName>
</protein>
<evidence type="ECO:0000313" key="5">
    <source>
        <dbReference type="EMBL" id="QBK84758.1"/>
    </source>
</evidence>
<dbReference type="Gene3D" id="3.30.160.20">
    <property type="match status" value="1"/>
</dbReference>
<dbReference type="CDD" id="cd10845">
    <property type="entry name" value="DSRM_RNAse_III_family"/>
    <property type="match status" value="1"/>
</dbReference>
<reference evidence="5" key="1">
    <citation type="journal article" date="2019" name="MBio">
        <title>Virus Genomes from Deep Sea Sediments Expand the Ocean Megavirome and Support Independent Origins of Viral Gigantism.</title>
        <authorList>
            <person name="Backstrom D."/>
            <person name="Yutin N."/>
            <person name="Jorgensen S.L."/>
            <person name="Dharamshi J."/>
            <person name="Homa F."/>
            <person name="Zaremba-Niedwiedzka K."/>
            <person name="Spang A."/>
            <person name="Wolf Y.I."/>
            <person name="Koonin E.V."/>
            <person name="Ettema T.J."/>
        </authorList>
    </citation>
    <scope>NUCLEOTIDE SEQUENCE</scope>
</reference>
<dbReference type="EMBL" id="MK500293">
    <property type="protein sequence ID" value="QBK84758.1"/>
    <property type="molecule type" value="Genomic_DNA"/>
</dbReference>
<dbReference type="PROSITE" id="PS50137">
    <property type="entry name" value="DS_RBD"/>
    <property type="match status" value="1"/>
</dbReference>
<dbReference type="GO" id="GO:0003723">
    <property type="term" value="F:RNA binding"/>
    <property type="evidence" value="ECO:0007669"/>
    <property type="project" value="UniProtKB-UniRule"/>
</dbReference>
<keyword evidence="1" id="KW-0677">Repeat</keyword>
<sequence length="213" mass="24453">MSSKNELQEFFQKNKLSLPEYTTDRIGGDAHTPEWLTVVELCDGSTHRGDIQATKKKAELNAATNALKHIQNAKFLHTNPLYDLQFNKAIKIFVDIENKPNFIEEFVNKVSSKNIEVHGFVSNGHPQFKHFKDNRISIYPIPSTRKDGADVGLIMHVGMILRQEQSDETVYIIVSNDHFADALVDCIKIYKKEAYVCRSFEDVISTFQELYER</sequence>
<dbReference type="PANTHER" id="PTHR46031:SF26">
    <property type="entry name" value="DOUBLE-STRANDED RNA-BINDING PROTEIN 2"/>
    <property type="match status" value="1"/>
</dbReference>
<evidence type="ECO:0000256" key="2">
    <source>
        <dbReference type="ARBA" id="ARBA00022884"/>
    </source>
</evidence>
<evidence type="ECO:0000259" key="4">
    <source>
        <dbReference type="PROSITE" id="PS50137"/>
    </source>
</evidence>
<dbReference type="InterPro" id="IPR014720">
    <property type="entry name" value="dsRBD_dom"/>
</dbReference>
<evidence type="ECO:0000256" key="3">
    <source>
        <dbReference type="PROSITE-ProRule" id="PRU00266"/>
    </source>
</evidence>
<dbReference type="Pfam" id="PF00035">
    <property type="entry name" value="dsrm"/>
    <property type="match status" value="1"/>
</dbReference>
<feature type="domain" description="DRBM" evidence="4">
    <location>
        <begin position="2"/>
        <end position="72"/>
    </location>
</feature>
<dbReference type="SMART" id="SM00358">
    <property type="entry name" value="DSRM"/>
    <property type="match status" value="1"/>
</dbReference>
<evidence type="ECO:0000256" key="1">
    <source>
        <dbReference type="ARBA" id="ARBA00022737"/>
    </source>
</evidence>
<dbReference type="SUPFAM" id="SSF54768">
    <property type="entry name" value="dsRNA-binding domain-like"/>
    <property type="match status" value="1"/>
</dbReference>
<dbReference type="PANTHER" id="PTHR46031">
    <property type="match status" value="1"/>
</dbReference>
<organism evidence="5">
    <name type="scientific">Pithovirus LCDPAC01</name>
    <dbReference type="NCBI Taxonomy" id="2506600"/>
    <lineage>
        <taxon>Viruses</taxon>
        <taxon>Pithoviruses</taxon>
    </lineage>
</organism>
<gene>
    <name evidence="5" type="ORF">LCDPAC01_02390</name>
</gene>